<name>A0ABY3XWW0_9ACTN</name>
<accession>A0ABY3XWW0</accession>
<protein>
    <submittedName>
        <fullName evidence="1">Uncharacterized protein</fullName>
    </submittedName>
</protein>
<proteinExistence type="predicted"/>
<sequence length="97" mass="10342">MNGYTIKAAGDREAVIRGLRDLADFLAAHPDVLPPAYPSVGVLVGADDEEARRESPERAATPLGVPVEELGDGFLSADLHFGPLRYYVAAVPPEGRK</sequence>
<keyword evidence="2" id="KW-1185">Reference proteome</keyword>
<dbReference type="Proteomes" id="UP001202244">
    <property type="component" value="Chromosome"/>
</dbReference>
<gene>
    <name evidence="1" type="ORF">MMF93_22865</name>
</gene>
<evidence type="ECO:0000313" key="1">
    <source>
        <dbReference type="EMBL" id="UNS98981.1"/>
    </source>
</evidence>
<evidence type="ECO:0000313" key="2">
    <source>
        <dbReference type="Proteomes" id="UP001202244"/>
    </source>
</evidence>
<reference evidence="1 2" key="1">
    <citation type="journal article" date="2023" name="Microbiol. Spectr.">
        <title>Synergy between Genome Mining, Metabolomics, and Bioinformatics Uncovers Antibacterial Chlorinated Carbazole Alkaloids and Their Biosynthetic Gene Cluster from Streptomyces tubbatahanensis sp. nov., a Novel Actinomycete Isolated from Sulu Sea, Philippines.</title>
        <authorList>
            <person name="Tenebro C.P."/>
            <person name="Trono D.J.V.L."/>
            <person name="Balida L.A.P."/>
            <person name="Bayog L.K.A."/>
            <person name="Bruna J.R."/>
            <person name="Sabido E.M."/>
            <person name="Caspe D.P.C."/>
            <person name="de Los Santos E.L.C."/>
            <person name="Saludes J.P."/>
            <person name="Dalisay D.S."/>
        </authorList>
    </citation>
    <scope>NUCLEOTIDE SEQUENCE [LARGE SCALE GENOMIC DNA]</scope>
    <source>
        <strain evidence="1 2">DSD3025</strain>
    </source>
</reference>
<organism evidence="1 2">
    <name type="scientific">Streptomyces tubbatahanensis</name>
    <dbReference type="NCBI Taxonomy" id="2923272"/>
    <lineage>
        <taxon>Bacteria</taxon>
        <taxon>Bacillati</taxon>
        <taxon>Actinomycetota</taxon>
        <taxon>Actinomycetes</taxon>
        <taxon>Kitasatosporales</taxon>
        <taxon>Streptomycetaceae</taxon>
        <taxon>Streptomyces</taxon>
    </lineage>
</organism>
<dbReference type="RefSeq" id="WP_242754401.1">
    <property type="nucleotide sequence ID" value="NZ_CP093846.1"/>
</dbReference>
<dbReference type="EMBL" id="CP093846">
    <property type="protein sequence ID" value="UNS98981.1"/>
    <property type="molecule type" value="Genomic_DNA"/>
</dbReference>